<dbReference type="PANTHER" id="PTHR47417">
    <property type="entry name" value="SMR DOMAIN-CONTAINING PROTEIN YPL199C"/>
    <property type="match status" value="1"/>
</dbReference>
<proteinExistence type="predicted"/>
<evidence type="ECO:0008006" key="2">
    <source>
        <dbReference type="Google" id="ProtNLM"/>
    </source>
</evidence>
<sequence>MNKERLKVMFQINELKEEKKKILSSAELQVFTHLNNEGNIFNYIDLHGQKSLSAWNIVKDRLLIVQQELDKGSVVPNVKDGRNHVFKIICGAGKHSQHGAVLKHKINDLLASKGLDFYPIMEHGTFLVHFQKSQL</sequence>
<accession>A0A7S3CVV6</accession>
<dbReference type="AlphaFoldDB" id="A0A7S3CVV6"/>
<organism evidence="1">
    <name type="scientific">Strombidium rassoulzadegani</name>
    <dbReference type="NCBI Taxonomy" id="1082188"/>
    <lineage>
        <taxon>Eukaryota</taxon>
        <taxon>Sar</taxon>
        <taxon>Alveolata</taxon>
        <taxon>Ciliophora</taxon>
        <taxon>Intramacronucleata</taxon>
        <taxon>Spirotrichea</taxon>
        <taxon>Oligotrichia</taxon>
        <taxon>Strombidiidae</taxon>
        <taxon>Strombidium</taxon>
    </lineage>
</organism>
<name>A0A7S3CVV6_9SPIT</name>
<gene>
    <name evidence="1" type="ORF">SRAS04492_LOCUS9467</name>
</gene>
<protein>
    <recommendedName>
        <fullName evidence="2">Smr domain-containing protein</fullName>
    </recommendedName>
</protein>
<dbReference type="Gene3D" id="3.30.1370.110">
    <property type="match status" value="1"/>
</dbReference>
<dbReference type="InterPro" id="IPR036063">
    <property type="entry name" value="Smr_dom_sf"/>
</dbReference>
<dbReference type="EMBL" id="HBIA01019112">
    <property type="protein sequence ID" value="CAE0237658.1"/>
    <property type="molecule type" value="Transcribed_RNA"/>
</dbReference>
<dbReference type="SUPFAM" id="SSF160443">
    <property type="entry name" value="SMR domain-like"/>
    <property type="match status" value="1"/>
</dbReference>
<reference evidence="1" key="1">
    <citation type="submission" date="2021-01" db="EMBL/GenBank/DDBJ databases">
        <authorList>
            <person name="Corre E."/>
            <person name="Pelletier E."/>
            <person name="Niang G."/>
            <person name="Scheremetjew M."/>
            <person name="Finn R."/>
            <person name="Kale V."/>
            <person name="Holt S."/>
            <person name="Cochrane G."/>
            <person name="Meng A."/>
            <person name="Brown T."/>
            <person name="Cohen L."/>
        </authorList>
    </citation>
    <scope>NUCLEOTIDE SEQUENCE</scope>
    <source>
        <strain evidence="1">Ras09</strain>
    </source>
</reference>
<dbReference type="InterPro" id="IPR053020">
    <property type="entry name" value="Smr_domain_protein"/>
</dbReference>
<evidence type="ECO:0000313" key="1">
    <source>
        <dbReference type="EMBL" id="CAE0237658.1"/>
    </source>
</evidence>
<dbReference type="PANTHER" id="PTHR47417:SF1">
    <property type="entry name" value="SMR DOMAIN-CONTAINING PROTEIN YPL199C"/>
    <property type="match status" value="1"/>
</dbReference>